<evidence type="ECO:0000256" key="2">
    <source>
        <dbReference type="ARBA" id="ARBA00004613"/>
    </source>
</evidence>
<dbReference type="GO" id="GO:0016020">
    <property type="term" value="C:membrane"/>
    <property type="evidence" value="ECO:0007669"/>
    <property type="project" value="UniProtKB-SubCell"/>
</dbReference>
<keyword evidence="9" id="KW-1015">Disulfide bond</keyword>
<dbReference type="InterPro" id="IPR051901">
    <property type="entry name" value="Protease_Inhibitor_I33"/>
</dbReference>
<comment type="subcellular location">
    <subcellularLocation>
        <location evidence="1">Membrane</location>
        <topology evidence="1">Multi-pass membrane protein</topology>
    </subcellularLocation>
    <subcellularLocation>
        <location evidence="2">Secreted</location>
    </subcellularLocation>
</comment>
<evidence type="ECO:0000256" key="4">
    <source>
        <dbReference type="ARBA" id="ARBA00022525"/>
    </source>
</evidence>
<proteinExistence type="inferred from homology"/>
<accession>A0AAF3F9I3</accession>
<dbReference type="WBParaSite" id="MBELARI_LOCUS256">
    <property type="protein sequence ID" value="MBELARI_LOCUS256"/>
    <property type="gene ID" value="MBELARI_LOCUS256"/>
</dbReference>
<keyword evidence="8 10" id="KW-0472">Membrane</keyword>
<feature type="transmembrane region" description="Helical" evidence="10">
    <location>
        <begin position="302"/>
        <end position="323"/>
    </location>
</feature>
<evidence type="ECO:0000256" key="10">
    <source>
        <dbReference type="RuleBase" id="RU079119"/>
    </source>
</evidence>
<organism evidence="14 15">
    <name type="scientific">Mesorhabditis belari</name>
    <dbReference type="NCBI Taxonomy" id="2138241"/>
    <lineage>
        <taxon>Eukaryota</taxon>
        <taxon>Metazoa</taxon>
        <taxon>Ecdysozoa</taxon>
        <taxon>Nematoda</taxon>
        <taxon>Chromadorea</taxon>
        <taxon>Rhabditida</taxon>
        <taxon>Rhabditina</taxon>
        <taxon>Rhabditomorpha</taxon>
        <taxon>Rhabditoidea</taxon>
        <taxon>Rhabditidae</taxon>
        <taxon>Mesorhabditinae</taxon>
        <taxon>Mesorhabditis</taxon>
    </lineage>
</organism>
<evidence type="ECO:0000256" key="9">
    <source>
        <dbReference type="ARBA" id="ARBA00023157"/>
    </source>
</evidence>
<feature type="signal peptide" evidence="11">
    <location>
        <begin position="1"/>
        <end position="20"/>
    </location>
</feature>
<dbReference type="Pfam" id="PF01529">
    <property type="entry name" value="DHHC"/>
    <property type="match status" value="1"/>
</dbReference>
<feature type="domain" description="Pepsin inhibitor-3-like repeated" evidence="13">
    <location>
        <begin position="114"/>
        <end position="184"/>
    </location>
</feature>
<reference evidence="15" key="1">
    <citation type="submission" date="2024-02" db="UniProtKB">
        <authorList>
            <consortium name="WormBaseParasite"/>
        </authorList>
    </citation>
    <scope>IDENTIFICATION</scope>
</reference>
<keyword evidence="10" id="KW-0012">Acyltransferase</keyword>
<evidence type="ECO:0000313" key="15">
    <source>
        <dbReference type="WBParaSite" id="MBELARI_LOCUS256"/>
    </source>
</evidence>
<sequence>MKTLIGWCVAGVLLLAFTEAAPQFATARSTYLTTFSLLEPSCVVTGGKLFVNGIEDRTLNWSERHEFETYQTLKNNYVKLVKRAIEKQLNRMLRNKERGESKFEVQPLLDERIKAPEKPSFCSDEVTTQYAFSGCIVQNNKVIINGAMVRELSSDEIKELKSYLAKLEEFKKWAEKTVEQKMNEAFRGMVSESVENLSVFGGRSRSIFTKSSSSTSSRSSSPQSFDGMSVRARLVAHSSITIDHEKQQAVYQTRDVVPMTDVKWTSLQRCCVFLPPIIIFGLTIFNTQLGVYSFWHLYDHQIIAAIVANYMQILVLTNIWAMVKSQSKNCPQYQLHRLGISSSWMAEYKNEYTRRDSAVKRYWKWKLCKKCQCYAPLRSVHCEDCGQCSLRNDHHCYLFGVCIGVANMRHFIVCTYWMMCGGAWGASTFLYLLAQIVFNHEGIISQKYLHPILSQFSSANRHRPVYPNEVSSSLFNESFLMLLTSTMVFFFSMLAFICGGFFFFMQMYYTRQGVGMREADSIAPVIRGDDQGTTFVNRLQFYIGNPLCAHIFIPPQLLQMIWPEMADVEWSENYVRSIVTQPFKANLTIKEGTYER</sequence>
<comment type="domain">
    <text evidence="10">The DHHC domain is required for palmitoyltransferase activity.</text>
</comment>
<feature type="chain" id="PRO_5042049086" description="Palmitoyltransferase" evidence="11">
    <location>
        <begin position="21"/>
        <end position="596"/>
    </location>
</feature>
<comment type="similarity">
    <text evidence="3">Belongs to the protease inhibitor I33 family.</text>
</comment>
<evidence type="ECO:0000256" key="11">
    <source>
        <dbReference type="SAM" id="SignalP"/>
    </source>
</evidence>
<dbReference type="GO" id="GO:0019706">
    <property type="term" value="F:protein-cysteine S-palmitoyltransferase activity"/>
    <property type="evidence" value="ECO:0007669"/>
    <property type="project" value="UniProtKB-EC"/>
</dbReference>
<dbReference type="InterPro" id="IPR038412">
    <property type="entry name" value="Pepsin-I3_sf"/>
</dbReference>
<evidence type="ECO:0000256" key="1">
    <source>
        <dbReference type="ARBA" id="ARBA00004141"/>
    </source>
</evidence>
<dbReference type="AlphaFoldDB" id="A0AAF3F9I3"/>
<dbReference type="PROSITE" id="PS50216">
    <property type="entry name" value="DHHC"/>
    <property type="match status" value="1"/>
</dbReference>
<feature type="domain" description="Pepsin inhibitor-3-like repeated" evidence="13">
    <location>
        <begin position="41"/>
        <end position="90"/>
    </location>
</feature>
<evidence type="ECO:0000259" key="12">
    <source>
        <dbReference type="Pfam" id="PF01529"/>
    </source>
</evidence>
<keyword evidence="7 10" id="KW-1133">Transmembrane helix</keyword>
<feature type="transmembrane region" description="Helical" evidence="10">
    <location>
        <begin position="479"/>
        <end position="504"/>
    </location>
</feature>
<protein>
    <recommendedName>
        <fullName evidence="10">Palmitoyltransferase</fullName>
        <ecNumber evidence="10">2.3.1.225</ecNumber>
    </recommendedName>
</protein>
<feature type="transmembrane region" description="Helical" evidence="10">
    <location>
        <begin position="273"/>
        <end position="295"/>
    </location>
</feature>
<feature type="domain" description="Palmitoyltransferase DHHC" evidence="12">
    <location>
        <begin position="365"/>
        <end position="518"/>
    </location>
</feature>
<dbReference type="PANTHER" id="PTHR37969:SF1">
    <property type="entry name" value="PROTEIN CBG13105"/>
    <property type="match status" value="1"/>
</dbReference>
<dbReference type="Gene3D" id="3.30.1120.50">
    <property type="entry name" value="Pepsin inhibitor-3"/>
    <property type="match status" value="2"/>
</dbReference>
<dbReference type="SUPFAM" id="SSF55149">
    <property type="entry name" value="Pepsin inhibitor-3"/>
    <property type="match status" value="1"/>
</dbReference>
<name>A0AAF3F9I3_9BILA</name>
<evidence type="ECO:0000259" key="13">
    <source>
        <dbReference type="Pfam" id="PF06394"/>
    </source>
</evidence>
<dbReference type="Pfam" id="PF06394">
    <property type="entry name" value="Pepsin-I3"/>
    <property type="match status" value="2"/>
</dbReference>
<comment type="similarity">
    <text evidence="10">Belongs to the DHHC palmitoyltransferase family.</text>
</comment>
<dbReference type="PANTHER" id="PTHR37969">
    <property type="entry name" value="PROTEIN CBG07421-RELATED"/>
    <property type="match status" value="1"/>
</dbReference>
<evidence type="ECO:0000256" key="8">
    <source>
        <dbReference type="ARBA" id="ARBA00023136"/>
    </source>
</evidence>
<keyword evidence="6 11" id="KW-0732">Signal</keyword>
<dbReference type="GO" id="GO:0005576">
    <property type="term" value="C:extracellular region"/>
    <property type="evidence" value="ECO:0007669"/>
    <property type="project" value="UniProtKB-SubCell"/>
</dbReference>
<keyword evidence="5 10" id="KW-0812">Transmembrane</keyword>
<evidence type="ECO:0000256" key="6">
    <source>
        <dbReference type="ARBA" id="ARBA00022729"/>
    </source>
</evidence>
<keyword evidence="4" id="KW-0964">Secreted</keyword>
<dbReference type="InterPro" id="IPR001594">
    <property type="entry name" value="Palmitoyltrfase_DHHC"/>
</dbReference>
<dbReference type="InterPro" id="IPR010480">
    <property type="entry name" value="Pepsin-I3"/>
</dbReference>
<keyword evidence="10" id="KW-0808">Transferase</keyword>
<comment type="catalytic activity">
    <reaction evidence="10">
        <text>L-cysteinyl-[protein] + hexadecanoyl-CoA = S-hexadecanoyl-L-cysteinyl-[protein] + CoA</text>
        <dbReference type="Rhea" id="RHEA:36683"/>
        <dbReference type="Rhea" id="RHEA-COMP:10131"/>
        <dbReference type="Rhea" id="RHEA-COMP:11032"/>
        <dbReference type="ChEBI" id="CHEBI:29950"/>
        <dbReference type="ChEBI" id="CHEBI:57287"/>
        <dbReference type="ChEBI" id="CHEBI:57379"/>
        <dbReference type="ChEBI" id="CHEBI:74151"/>
        <dbReference type="EC" id="2.3.1.225"/>
    </reaction>
</comment>
<evidence type="ECO:0000256" key="3">
    <source>
        <dbReference type="ARBA" id="ARBA00008019"/>
    </source>
</evidence>
<dbReference type="Proteomes" id="UP000887575">
    <property type="component" value="Unassembled WGS sequence"/>
</dbReference>
<evidence type="ECO:0000256" key="5">
    <source>
        <dbReference type="ARBA" id="ARBA00022692"/>
    </source>
</evidence>
<evidence type="ECO:0000313" key="14">
    <source>
        <dbReference type="Proteomes" id="UP000887575"/>
    </source>
</evidence>
<keyword evidence="14" id="KW-1185">Reference proteome</keyword>
<dbReference type="EC" id="2.3.1.225" evidence="10"/>
<evidence type="ECO:0000256" key="7">
    <source>
        <dbReference type="ARBA" id="ARBA00022989"/>
    </source>
</evidence>